<dbReference type="InterPro" id="IPR011146">
    <property type="entry name" value="HIT-like"/>
</dbReference>
<name>A0A9X5BIA5_9FIRM</name>
<dbReference type="PANTHER" id="PTHR46648">
    <property type="entry name" value="HIT FAMILY PROTEIN 1"/>
    <property type="match status" value="1"/>
</dbReference>
<comment type="caution">
    <text evidence="5">The sequence shown here is derived from an EMBL/GenBank/DDBJ whole genome shotgun (WGS) entry which is preliminary data.</text>
</comment>
<dbReference type="RefSeq" id="WP_160561222.1">
    <property type="nucleotide sequence ID" value="NZ_QZDT01000032.1"/>
</dbReference>
<dbReference type="GO" id="GO:0003824">
    <property type="term" value="F:catalytic activity"/>
    <property type="evidence" value="ECO:0007669"/>
    <property type="project" value="InterPro"/>
</dbReference>
<dbReference type="PANTHER" id="PTHR46648:SF1">
    <property type="entry name" value="ADENOSINE 5'-MONOPHOSPHORAMIDASE HNT1"/>
    <property type="match status" value="1"/>
</dbReference>
<evidence type="ECO:0000259" key="4">
    <source>
        <dbReference type="PROSITE" id="PS51084"/>
    </source>
</evidence>
<feature type="domain" description="HIT" evidence="4">
    <location>
        <begin position="7"/>
        <end position="114"/>
    </location>
</feature>
<dbReference type="SUPFAM" id="SSF54197">
    <property type="entry name" value="HIT-like"/>
    <property type="match status" value="1"/>
</dbReference>
<feature type="short sequence motif" description="Histidine triad motif" evidence="2 3">
    <location>
        <begin position="99"/>
        <end position="103"/>
    </location>
</feature>
<gene>
    <name evidence="5" type="ORF">D5281_16725</name>
</gene>
<feature type="active site" description="Tele-AMP-histidine intermediate" evidence="1">
    <location>
        <position position="101"/>
    </location>
</feature>
<dbReference type="Proteomes" id="UP001154420">
    <property type="component" value="Unassembled WGS sequence"/>
</dbReference>
<dbReference type="CDD" id="cd01277">
    <property type="entry name" value="HINT_subgroup"/>
    <property type="match status" value="1"/>
</dbReference>
<protein>
    <submittedName>
        <fullName evidence="5">HIT family protein</fullName>
    </submittedName>
</protein>
<evidence type="ECO:0000313" key="5">
    <source>
        <dbReference type="EMBL" id="NBJ94184.1"/>
    </source>
</evidence>
<dbReference type="InterPro" id="IPR019808">
    <property type="entry name" value="Histidine_triad_CS"/>
</dbReference>
<dbReference type="GO" id="GO:0009117">
    <property type="term" value="P:nucleotide metabolic process"/>
    <property type="evidence" value="ECO:0007669"/>
    <property type="project" value="TreeGrafter"/>
</dbReference>
<keyword evidence="6" id="KW-1185">Reference proteome</keyword>
<dbReference type="InterPro" id="IPR039384">
    <property type="entry name" value="HINT"/>
</dbReference>
<dbReference type="InterPro" id="IPR001310">
    <property type="entry name" value="Histidine_triad_HIT"/>
</dbReference>
<dbReference type="PROSITE" id="PS00892">
    <property type="entry name" value="HIT_1"/>
    <property type="match status" value="1"/>
</dbReference>
<accession>A0A9X5BIA5</accession>
<dbReference type="InterPro" id="IPR036265">
    <property type="entry name" value="HIT-like_sf"/>
</dbReference>
<evidence type="ECO:0000313" key="6">
    <source>
        <dbReference type="Proteomes" id="UP001154420"/>
    </source>
</evidence>
<proteinExistence type="predicted"/>
<evidence type="ECO:0000256" key="2">
    <source>
        <dbReference type="PIRSR" id="PIRSR601310-3"/>
    </source>
</evidence>
<evidence type="ECO:0000256" key="3">
    <source>
        <dbReference type="PROSITE-ProRule" id="PRU00464"/>
    </source>
</evidence>
<dbReference type="PROSITE" id="PS51084">
    <property type="entry name" value="HIT_2"/>
    <property type="match status" value="1"/>
</dbReference>
<organism evidence="5 6">
    <name type="scientific">Parablautia muri</name>
    <dbReference type="NCBI Taxonomy" id="2320879"/>
    <lineage>
        <taxon>Bacteria</taxon>
        <taxon>Bacillati</taxon>
        <taxon>Bacillota</taxon>
        <taxon>Clostridia</taxon>
        <taxon>Lachnospirales</taxon>
        <taxon>Lachnospiraceae</taxon>
        <taxon>Parablautia</taxon>
    </lineage>
</organism>
<dbReference type="OrthoDB" id="9784774at2"/>
<reference evidence="5" key="1">
    <citation type="submission" date="2018-09" db="EMBL/GenBank/DDBJ databases">
        <title>Murine metabolic-syndrome-specific gut microbial biobank.</title>
        <authorList>
            <person name="Liu C."/>
        </authorList>
    </citation>
    <scope>NUCLEOTIDE SEQUENCE</scope>
    <source>
        <strain evidence="5">D42-62</strain>
    </source>
</reference>
<sequence>MRENGCIFCKIIAGEIPSQTIYEDDQFKVILDVAPATKGHALILPKDHYANLYELPEEKAVDAIKLAKRMMAVMTDKLKCDGFNLVQNNGEVAGQTVFHFHMHLIPRYKNDGEILKYIAGNPSQKELGEIKKIITE</sequence>
<evidence type="ECO:0000256" key="1">
    <source>
        <dbReference type="PIRSR" id="PIRSR601310-1"/>
    </source>
</evidence>
<dbReference type="Gene3D" id="3.30.428.10">
    <property type="entry name" value="HIT-like"/>
    <property type="match status" value="1"/>
</dbReference>
<dbReference type="AlphaFoldDB" id="A0A9X5BIA5"/>
<dbReference type="EMBL" id="QZDT01000032">
    <property type="protein sequence ID" value="NBJ94184.1"/>
    <property type="molecule type" value="Genomic_DNA"/>
</dbReference>
<dbReference type="PRINTS" id="PR00332">
    <property type="entry name" value="HISTRIAD"/>
</dbReference>
<dbReference type="Pfam" id="PF01230">
    <property type="entry name" value="HIT"/>
    <property type="match status" value="1"/>
</dbReference>